<dbReference type="PANTHER" id="PTHR14119:SF3">
    <property type="entry name" value="ISOCHORISMATASE DOMAIN-CONTAINING PROTEIN 2"/>
    <property type="match status" value="1"/>
</dbReference>
<feature type="domain" description="Isochorismatase-like" evidence="2">
    <location>
        <begin position="23"/>
        <end position="128"/>
    </location>
</feature>
<dbReference type="PANTHER" id="PTHR14119">
    <property type="entry name" value="HYDROLASE"/>
    <property type="match status" value="1"/>
</dbReference>
<comment type="similarity">
    <text evidence="1">Belongs to the isochorismatase family.</text>
</comment>
<evidence type="ECO:0000256" key="1">
    <source>
        <dbReference type="ARBA" id="ARBA00006336"/>
    </source>
</evidence>
<dbReference type="InterPro" id="IPR000868">
    <property type="entry name" value="Isochorismatase-like_dom"/>
</dbReference>
<dbReference type="Pfam" id="PF00857">
    <property type="entry name" value="Isochorismatase"/>
    <property type="match status" value="1"/>
</dbReference>
<dbReference type="InterPro" id="IPR036380">
    <property type="entry name" value="Isochorismatase-like_sf"/>
</dbReference>
<dbReference type="EMBL" id="JADGJQ010000014">
    <property type="protein sequence ID" value="KAJ3180953.1"/>
    <property type="molecule type" value="Genomic_DNA"/>
</dbReference>
<sequence length="170" mass="18920">MHDAATLLKIPFVISEHLQIEGGETAHEIDITRADLVAEKTKFSMYVPEVAKFLDEKFPHDEKAGDRGAAVLFGIETHICILQTCLDLLANGYRVAVLADGVSSMHRAEIKIALDHMASAGAIVTTAETVVYQLLRDSEDDCFREWVEITKRHEAASDKTMNELVSEIYM</sequence>
<dbReference type="SUPFAM" id="SSF52499">
    <property type="entry name" value="Isochorismatase-like hydrolases"/>
    <property type="match status" value="1"/>
</dbReference>
<dbReference type="InterPro" id="IPR050993">
    <property type="entry name" value="Isochorismatase_domain"/>
</dbReference>
<proteinExistence type="inferred from homology"/>
<reference evidence="3" key="1">
    <citation type="submission" date="2020-05" db="EMBL/GenBank/DDBJ databases">
        <title>Phylogenomic resolution of chytrid fungi.</title>
        <authorList>
            <person name="Stajich J.E."/>
            <person name="Amses K."/>
            <person name="Simmons R."/>
            <person name="Seto K."/>
            <person name="Myers J."/>
            <person name="Bonds A."/>
            <person name="Quandt C.A."/>
            <person name="Barry K."/>
            <person name="Liu P."/>
            <person name="Grigoriev I."/>
            <person name="Longcore J.E."/>
            <person name="James T.Y."/>
        </authorList>
    </citation>
    <scope>NUCLEOTIDE SEQUENCE</scope>
    <source>
        <strain evidence="3">JEL0379</strain>
    </source>
</reference>
<comment type="caution">
    <text evidence="3">The sequence shown here is derived from an EMBL/GenBank/DDBJ whole genome shotgun (WGS) entry which is preliminary data.</text>
</comment>
<evidence type="ECO:0000313" key="3">
    <source>
        <dbReference type="EMBL" id="KAJ3180953.1"/>
    </source>
</evidence>
<protein>
    <submittedName>
        <fullName evidence="3">Isochorismatase domain-containing protein 1</fullName>
    </submittedName>
</protein>
<dbReference type="Gene3D" id="3.40.50.850">
    <property type="entry name" value="Isochorismatase-like"/>
    <property type="match status" value="1"/>
</dbReference>
<gene>
    <name evidence="3" type="primary">ISOC1_1</name>
    <name evidence="3" type="ORF">HDU87_001601</name>
</gene>
<dbReference type="Proteomes" id="UP001212152">
    <property type="component" value="Unassembled WGS sequence"/>
</dbReference>
<accession>A0AAD5XPA2</accession>
<evidence type="ECO:0000259" key="2">
    <source>
        <dbReference type="Pfam" id="PF00857"/>
    </source>
</evidence>
<name>A0AAD5XPA2_9FUNG</name>
<evidence type="ECO:0000313" key="4">
    <source>
        <dbReference type="Proteomes" id="UP001212152"/>
    </source>
</evidence>
<keyword evidence="4" id="KW-1185">Reference proteome</keyword>
<organism evidence="3 4">
    <name type="scientific">Geranomyces variabilis</name>
    <dbReference type="NCBI Taxonomy" id="109894"/>
    <lineage>
        <taxon>Eukaryota</taxon>
        <taxon>Fungi</taxon>
        <taxon>Fungi incertae sedis</taxon>
        <taxon>Chytridiomycota</taxon>
        <taxon>Chytridiomycota incertae sedis</taxon>
        <taxon>Chytridiomycetes</taxon>
        <taxon>Spizellomycetales</taxon>
        <taxon>Powellomycetaceae</taxon>
        <taxon>Geranomyces</taxon>
    </lineage>
</organism>
<dbReference type="AlphaFoldDB" id="A0AAD5XPA2"/>